<dbReference type="Gene3D" id="1.10.3210.10">
    <property type="entry name" value="Hypothetical protein af1432"/>
    <property type="match status" value="1"/>
</dbReference>
<proteinExistence type="predicted"/>
<dbReference type="RefSeq" id="WP_158294629.1">
    <property type="nucleotide sequence ID" value="NZ_KQ556870.1"/>
</dbReference>
<feature type="domain" description="HDOD" evidence="1">
    <location>
        <begin position="22"/>
        <end position="78"/>
    </location>
</feature>
<evidence type="ECO:0000313" key="3">
    <source>
        <dbReference type="Proteomes" id="UP000051276"/>
    </source>
</evidence>
<feature type="non-terminal residue" evidence="2">
    <location>
        <position position="78"/>
    </location>
</feature>
<dbReference type="InterPro" id="IPR013976">
    <property type="entry name" value="HDOD"/>
</dbReference>
<name>A0A0T5Z8Z2_9GAMM</name>
<organism evidence="2 3">
    <name type="scientific">endosymbiont of Ridgeia piscesae</name>
    <dbReference type="NCBI Taxonomy" id="54398"/>
    <lineage>
        <taxon>Bacteria</taxon>
        <taxon>Pseudomonadati</taxon>
        <taxon>Pseudomonadota</taxon>
        <taxon>Gammaproteobacteria</taxon>
        <taxon>sulfur-oxidizing symbionts</taxon>
    </lineage>
</organism>
<dbReference type="PANTHER" id="PTHR33525">
    <property type="match status" value="1"/>
</dbReference>
<dbReference type="AlphaFoldDB" id="A0A0T5Z8Z2"/>
<dbReference type="PANTHER" id="PTHR33525:SF3">
    <property type="entry name" value="RIBONUCLEASE Y"/>
    <property type="match status" value="1"/>
</dbReference>
<dbReference type="EMBL" id="LMXI01000161">
    <property type="protein sequence ID" value="KRT59353.1"/>
    <property type="molecule type" value="Genomic_DNA"/>
</dbReference>
<evidence type="ECO:0000313" key="2">
    <source>
        <dbReference type="EMBL" id="KRT59353.1"/>
    </source>
</evidence>
<accession>A0A0T5Z8Z2</accession>
<dbReference type="Proteomes" id="UP000051276">
    <property type="component" value="Unassembled WGS sequence"/>
</dbReference>
<dbReference type="InterPro" id="IPR052340">
    <property type="entry name" value="RNase_Y/CdgJ"/>
</dbReference>
<protein>
    <submittedName>
        <fullName evidence="2">HDOD domain-containing protein</fullName>
    </submittedName>
</protein>
<reference evidence="2 3" key="1">
    <citation type="submission" date="2015-11" db="EMBL/GenBank/DDBJ databases">
        <title>The genome of Candidatus Endoriftia persephone in Ridgeia piscesae and population structure of the North Eastern Pacific vestimentiferan symbionts.</title>
        <authorList>
            <person name="Perez M."/>
            <person name="Juniper K.S."/>
        </authorList>
    </citation>
    <scope>NUCLEOTIDE SEQUENCE [LARGE SCALE GENOMIC DNA]</scope>
    <source>
        <strain evidence="2">Ind10</strain>
    </source>
</reference>
<dbReference type="Pfam" id="PF08668">
    <property type="entry name" value="HDOD"/>
    <property type="match status" value="1"/>
</dbReference>
<evidence type="ECO:0000259" key="1">
    <source>
        <dbReference type="PROSITE" id="PS51833"/>
    </source>
</evidence>
<sequence>MIDEHAFLTSLFKAIDNHKLTLPTLPEVALRVRDSVEREESTAKSIADIVATDAALSARLLQVANSPLYRGRVAIDNL</sequence>
<dbReference type="PROSITE" id="PS51833">
    <property type="entry name" value="HDOD"/>
    <property type="match status" value="1"/>
</dbReference>
<dbReference type="SUPFAM" id="SSF109604">
    <property type="entry name" value="HD-domain/PDEase-like"/>
    <property type="match status" value="1"/>
</dbReference>
<gene>
    <name evidence="2" type="ORF">Ga0076813_15335</name>
</gene>
<comment type="caution">
    <text evidence="2">The sequence shown here is derived from an EMBL/GenBank/DDBJ whole genome shotgun (WGS) entry which is preliminary data.</text>
</comment>